<accession>F1TBV4</accession>
<dbReference type="InterPro" id="IPR049166">
    <property type="entry name" value="GH39_cat"/>
</dbReference>
<dbReference type="Gene3D" id="3.20.20.80">
    <property type="entry name" value="Glycosidases"/>
    <property type="match status" value="1"/>
</dbReference>
<dbReference type="STRING" id="588581.Cpap_2815"/>
<keyword evidence="2" id="KW-0378">Hydrolase</keyword>
<evidence type="ECO:0000256" key="5">
    <source>
        <dbReference type="ARBA" id="ARBA00023163"/>
    </source>
</evidence>
<dbReference type="EMBL" id="ACXX02000005">
    <property type="protein sequence ID" value="EGD48125.1"/>
    <property type="molecule type" value="Genomic_DNA"/>
</dbReference>
<dbReference type="eggNOG" id="COG2207">
    <property type="taxonomic scope" value="Bacteria"/>
</dbReference>
<reference evidence="8" key="1">
    <citation type="submission" date="2009-07" db="EMBL/GenBank/DDBJ databases">
        <authorList>
            <consortium name="US DOE Joint Genome Institute (JGI-PGF)"/>
            <person name="Lucas S."/>
            <person name="Copeland A."/>
            <person name="Lapidus A."/>
            <person name="Glavina del Rio T."/>
            <person name="Tice H."/>
            <person name="Bruce D."/>
            <person name="Goodwin L."/>
            <person name="Pitluck S."/>
            <person name="Larimer F."/>
            <person name="Land M.L."/>
            <person name="Mouttaki H."/>
            <person name="He Z."/>
            <person name="Zhou J."/>
            <person name="Hemme C.L."/>
        </authorList>
    </citation>
    <scope>NUCLEOTIDE SEQUENCE</scope>
    <source>
        <strain evidence="8">DSM 2782</strain>
    </source>
</reference>
<dbReference type="Gene3D" id="1.10.10.60">
    <property type="entry name" value="Homeodomain-like"/>
    <property type="match status" value="2"/>
</dbReference>
<dbReference type="OrthoDB" id="9776971at2"/>
<evidence type="ECO:0000313" key="9">
    <source>
        <dbReference type="Proteomes" id="UP000003860"/>
    </source>
</evidence>
<dbReference type="AlphaFoldDB" id="F1TBV4"/>
<dbReference type="InterPro" id="IPR009057">
    <property type="entry name" value="Homeodomain-like_sf"/>
</dbReference>
<dbReference type="GO" id="GO:0003700">
    <property type="term" value="F:DNA-binding transcription factor activity"/>
    <property type="evidence" value="ECO:0007669"/>
    <property type="project" value="InterPro"/>
</dbReference>
<sequence>MMKHDLNFPISFLHQYQLTQTTHIVPKTFDIIYIISGQIIISSSKSLSRTYASGNVFTLHSNQDYVLEPAGNNIILHLGILLSFLEEYVGQDSLIVCDSVLEPNRNHIILKRLLSSIASQYLDNFSSHKLSIYGLLFQLMDCLHKDYLISLPDNPITENEKYQDRIQVIQNYIYRNYNQPITLASLADSLSMSQQYLSKYFKKHFHVKFNEYLNHLRIQHALRDICYTNDSITDIALRHGFFNATTFSKLFRSVYHISPRNYRKKYHQTTTLDYDFPMDSTETTHLISSNFIHSRQICVDVQHSTPVNCNYCKLINIGSAGNLLFSGFQKQFADAKIKLSFCFVRLENLISDALIPTLAPNNQYYFADVTAILDFLYEQNTLPFIELGKGAYHKNRQFQSMLSAFLEFITLRYDSNWYSQWIFEFGKVQFESVASYIKEYQEIHFIIHQYIPSAKLGGPGYDTCLKQEDFTSCLEAFYNENIFPDFVSAYFFEIQHYNEVNKNMPILPPDKDSLLKKQKWILKNIKEVFRREIPLYITEFNSSILADTFIDYSCYQAAFLCYNLLNLHEHSELIGYRMLSDLAYNPKKLTTGPQSRISLIAKSGIKMPAFYAYELLNKLGGSLIEQGENFCITQSEYNHYQILAYQFAYLSNHTFLQETDLQSFKNVYTIFEEVPPVQINFQLTGLKPGVYRIRRYLLDRSHGSALDIQLGGLLASNNITEDIYLHKIDNPSPKQLQYLSQACIPEERTIYLDITADLNIITTLSAHTVCLWDIVREI</sequence>
<dbReference type="Pfam" id="PF12833">
    <property type="entry name" value="HTH_18"/>
    <property type="match status" value="1"/>
</dbReference>
<evidence type="ECO:0000256" key="1">
    <source>
        <dbReference type="ARBA" id="ARBA00008875"/>
    </source>
</evidence>
<keyword evidence="6" id="KW-0326">Glycosidase</keyword>
<comment type="similarity">
    <text evidence="1">Belongs to the glycosyl hydrolase 39 family.</text>
</comment>
<evidence type="ECO:0000256" key="4">
    <source>
        <dbReference type="ARBA" id="ARBA00023125"/>
    </source>
</evidence>
<keyword evidence="3" id="KW-0805">Transcription regulation</keyword>
<proteinExistence type="inferred from homology"/>
<gene>
    <name evidence="8" type="ORF">Cpap_2815</name>
</gene>
<evidence type="ECO:0000313" key="8">
    <source>
        <dbReference type="EMBL" id="EGD48125.1"/>
    </source>
</evidence>
<dbReference type="Gene3D" id="2.60.40.1500">
    <property type="entry name" value="Glycosyl hydrolase domain, family 39"/>
    <property type="match status" value="1"/>
</dbReference>
<keyword evidence="5" id="KW-0804">Transcription</keyword>
<evidence type="ECO:0000256" key="2">
    <source>
        <dbReference type="ARBA" id="ARBA00022801"/>
    </source>
</evidence>
<dbReference type="PANTHER" id="PTHR43280">
    <property type="entry name" value="ARAC-FAMILY TRANSCRIPTIONAL REGULATOR"/>
    <property type="match status" value="1"/>
</dbReference>
<keyword evidence="9" id="KW-1185">Reference proteome</keyword>
<evidence type="ECO:0000256" key="6">
    <source>
        <dbReference type="ARBA" id="ARBA00023295"/>
    </source>
</evidence>
<dbReference type="eggNOG" id="COG3664">
    <property type="taxonomic scope" value="Bacteria"/>
</dbReference>
<comment type="caution">
    <text evidence="8">The sequence shown here is derived from an EMBL/GenBank/DDBJ whole genome shotgun (WGS) entry which is preliminary data.</text>
</comment>
<name>F1TBV4_9FIRM</name>
<dbReference type="Pfam" id="PF01229">
    <property type="entry name" value="Glyco_hydro_39"/>
    <property type="match status" value="1"/>
</dbReference>
<dbReference type="GO" id="GO:0043565">
    <property type="term" value="F:sequence-specific DNA binding"/>
    <property type="evidence" value="ECO:0007669"/>
    <property type="project" value="InterPro"/>
</dbReference>
<feature type="domain" description="HTH araC/xylS-type" evidence="7">
    <location>
        <begin position="167"/>
        <end position="265"/>
    </location>
</feature>
<dbReference type="SUPFAM" id="SSF51445">
    <property type="entry name" value="(Trans)glycosidases"/>
    <property type="match status" value="1"/>
</dbReference>
<organism evidence="8 9">
    <name type="scientific">Ruminiclostridium papyrosolvens DSM 2782</name>
    <dbReference type="NCBI Taxonomy" id="588581"/>
    <lineage>
        <taxon>Bacteria</taxon>
        <taxon>Bacillati</taxon>
        <taxon>Bacillota</taxon>
        <taxon>Clostridia</taxon>
        <taxon>Eubacteriales</taxon>
        <taxon>Oscillospiraceae</taxon>
        <taxon>Ruminiclostridium</taxon>
    </lineage>
</organism>
<dbReference type="PANTHER" id="PTHR43280:SF2">
    <property type="entry name" value="HTH-TYPE TRANSCRIPTIONAL REGULATOR EXSA"/>
    <property type="match status" value="1"/>
</dbReference>
<evidence type="ECO:0000256" key="3">
    <source>
        <dbReference type="ARBA" id="ARBA00023015"/>
    </source>
</evidence>
<dbReference type="Proteomes" id="UP000003860">
    <property type="component" value="Unassembled WGS sequence"/>
</dbReference>
<dbReference type="GO" id="GO:0016798">
    <property type="term" value="F:hydrolase activity, acting on glycosyl bonds"/>
    <property type="evidence" value="ECO:0007669"/>
    <property type="project" value="UniProtKB-KW"/>
</dbReference>
<dbReference type="SUPFAM" id="SSF51011">
    <property type="entry name" value="Glycosyl hydrolase domain"/>
    <property type="match status" value="1"/>
</dbReference>
<evidence type="ECO:0000259" key="7">
    <source>
        <dbReference type="PROSITE" id="PS01124"/>
    </source>
</evidence>
<keyword evidence="4" id="KW-0238">DNA-binding</keyword>
<reference evidence="8" key="2">
    <citation type="submission" date="2011-01" db="EMBL/GenBank/DDBJ databases">
        <title>The Non-contiguous Finished genome of Clostridium papyrosolvens.</title>
        <authorList>
            <person name="Lucas S."/>
            <person name="Copeland A."/>
            <person name="Lapidus A."/>
            <person name="Cheng J.-F."/>
            <person name="Goodwin L."/>
            <person name="Pitluck S."/>
            <person name="Misra M."/>
            <person name="Chertkov O."/>
            <person name="Detter J.C."/>
            <person name="Han C."/>
            <person name="Tapia R."/>
            <person name="Land M."/>
            <person name="Hauser L."/>
            <person name="Kyrpides N."/>
            <person name="Ivanova N."/>
            <person name="Pagani I."/>
            <person name="Mouttaki H."/>
            <person name="He Z."/>
            <person name="Zhou J."/>
            <person name="Hemme C.L."/>
            <person name="Woyke T."/>
        </authorList>
    </citation>
    <scope>NUCLEOTIDE SEQUENCE [LARGE SCALE GENOMIC DNA]</scope>
    <source>
        <strain evidence="8">DSM 2782</strain>
    </source>
</reference>
<protein>
    <submittedName>
        <fullName evidence="8">Transcriptional regulator, AraC family</fullName>
    </submittedName>
</protein>
<dbReference type="SMART" id="SM00342">
    <property type="entry name" value="HTH_ARAC"/>
    <property type="match status" value="1"/>
</dbReference>
<dbReference type="SUPFAM" id="SSF46689">
    <property type="entry name" value="Homeodomain-like"/>
    <property type="match status" value="2"/>
</dbReference>
<dbReference type="InterPro" id="IPR018060">
    <property type="entry name" value="HTH_AraC"/>
</dbReference>
<dbReference type="PROSITE" id="PS01124">
    <property type="entry name" value="HTH_ARAC_FAMILY_2"/>
    <property type="match status" value="1"/>
</dbReference>
<dbReference type="InterPro" id="IPR017853">
    <property type="entry name" value="GH"/>
</dbReference>
<dbReference type="RefSeq" id="WP_004618956.1">
    <property type="nucleotide sequence ID" value="NZ_ACXX02000005.1"/>
</dbReference>